<dbReference type="SMART" id="SM00044">
    <property type="entry name" value="CYCc"/>
    <property type="match status" value="1"/>
</dbReference>
<accession>A0A918XSW1</accession>
<dbReference type="AlphaFoldDB" id="A0A918XSW1"/>
<dbReference type="Pfam" id="PF19363">
    <property type="entry name" value="DUF5939"/>
    <property type="match status" value="1"/>
</dbReference>
<dbReference type="EMBL" id="BMZS01000006">
    <property type="protein sequence ID" value="GHD53300.1"/>
    <property type="molecule type" value="Genomic_DNA"/>
</dbReference>
<dbReference type="InterPro" id="IPR001054">
    <property type="entry name" value="A/G_cyclase"/>
</dbReference>
<dbReference type="RefSeq" id="WP_189990937.1">
    <property type="nucleotide sequence ID" value="NZ_BMZS01000006.1"/>
</dbReference>
<protein>
    <recommendedName>
        <fullName evidence="2">Guanylate cyclase domain-containing protein</fullName>
    </recommendedName>
</protein>
<feature type="region of interest" description="Disordered" evidence="1">
    <location>
        <begin position="601"/>
        <end position="624"/>
    </location>
</feature>
<feature type="domain" description="Guanylate cyclase" evidence="2">
    <location>
        <begin position="426"/>
        <end position="544"/>
    </location>
</feature>
<evidence type="ECO:0000313" key="4">
    <source>
        <dbReference type="Proteomes" id="UP000630353"/>
    </source>
</evidence>
<dbReference type="PANTHER" id="PTHR43081">
    <property type="entry name" value="ADENYLATE CYCLASE, TERMINAL-DIFFERENTIATION SPECIFIC-RELATED"/>
    <property type="match status" value="1"/>
</dbReference>
<dbReference type="GO" id="GO:0004016">
    <property type="term" value="F:adenylate cyclase activity"/>
    <property type="evidence" value="ECO:0007669"/>
    <property type="project" value="UniProtKB-ARBA"/>
</dbReference>
<dbReference type="GO" id="GO:0035556">
    <property type="term" value="P:intracellular signal transduction"/>
    <property type="evidence" value="ECO:0007669"/>
    <property type="project" value="InterPro"/>
</dbReference>
<dbReference type="Gene3D" id="3.30.530.20">
    <property type="match status" value="1"/>
</dbReference>
<dbReference type="SUPFAM" id="SSF55073">
    <property type="entry name" value="Nucleotide cyclase"/>
    <property type="match status" value="1"/>
</dbReference>
<evidence type="ECO:0000313" key="3">
    <source>
        <dbReference type="EMBL" id="GHD53300.1"/>
    </source>
</evidence>
<name>A0A918XSW1_9PROT</name>
<gene>
    <name evidence="3" type="ORF">GCM10017083_29810</name>
</gene>
<organism evidence="3 4">
    <name type="scientific">Thalassobaculum fulvum</name>
    <dbReference type="NCBI Taxonomy" id="1633335"/>
    <lineage>
        <taxon>Bacteria</taxon>
        <taxon>Pseudomonadati</taxon>
        <taxon>Pseudomonadota</taxon>
        <taxon>Alphaproteobacteria</taxon>
        <taxon>Rhodospirillales</taxon>
        <taxon>Thalassobaculaceae</taxon>
        <taxon>Thalassobaculum</taxon>
    </lineage>
</organism>
<dbReference type="Proteomes" id="UP000630353">
    <property type="component" value="Unassembled WGS sequence"/>
</dbReference>
<dbReference type="InterPro" id="IPR029787">
    <property type="entry name" value="Nucleotide_cyclase"/>
</dbReference>
<feature type="compositionally biased region" description="Basic and acidic residues" evidence="1">
    <location>
        <begin position="611"/>
        <end position="624"/>
    </location>
</feature>
<evidence type="ECO:0000256" key="1">
    <source>
        <dbReference type="SAM" id="MobiDB-lite"/>
    </source>
</evidence>
<dbReference type="PROSITE" id="PS50125">
    <property type="entry name" value="GUANYLATE_CYCLASE_2"/>
    <property type="match status" value="1"/>
</dbReference>
<sequence length="624" mass="67580">MAEHTVEWEFDHPPSAVWPLLADTARFNEAAGLPKHAVRREEQPDGSVRFFAEARIGLVDLAWEEIPVEWVSERWFRHERRFSRGPLARLTAVAELRPSATGTVCRYTMAAEPAGPFGRLLLAAGFLRRAERSLATLVDRVREHLAGRRPVAYAPPRPPLDAARRRRLERLVETVEASGNGHGLADRLAALIADGQDLDVEKIRPRALARRWGVPEREAVELCLQAVRDGLLESRWDVLCPRCRGAQLAATALDRLPTRAHCDSCNIGYDRDFARNVELSFRPAPGIRPLADGEFCLFGPMSTPHVAAQLRLEAGERRSVPAGLAPGPWRYRTLEPGGQADVTVDDAGMPAVIVGSEGVGAGPPSPGGTLNLENRDDRPRLVVVESRRWVEDALTAHRVTTLQAFRDLFAGEVLRPGDEVAIAQIALLFTDLSGSTALYERIGDAAAYHLVREHFAFLARTIRDNDGAIVKTIGDAVMAAFAEPADAVRAAVAVQAGVAEFNGRQDGEAIAIKMGVHAGHCIAVTLNDRLDYFGQMVNLAARLQGLARSGEVLLSESLADDPKVLEVLADVAPGSAETVAVRGVERPVAVLRLAGPFDRQEVGGRGTGKGTGHERQAAAGAVDR</sequence>
<dbReference type="InterPro" id="IPR023393">
    <property type="entry name" value="START-like_dom_sf"/>
</dbReference>
<dbReference type="Gene3D" id="3.30.70.1230">
    <property type="entry name" value="Nucleotide cyclase"/>
    <property type="match status" value="1"/>
</dbReference>
<dbReference type="Pfam" id="PF00211">
    <property type="entry name" value="Guanylate_cyc"/>
    <property type="match status" value="1"/>
</dbReference>
<dbReference type="GO" id="GO:0006171">
    <property type="term" value="P:cAMP biosynthetic process"/>
    <property type="evidence" value="ECO:0007669"/>
    <property type="project" value="TreeGrafter"/>
</dbReference>
<keyword evidence="4" id="KW-1185">Reference proteome</keyword>
<reference evidence="3" key="1">
    <citation type="journal article" date="2014" name="Int. J. Syst. Evol. Microbiol.">
        <title>Complete genome sequence of Corynebacterium casei LMG S-19264T (=DSM 44701T), isolated from a smear-ripened cheese.</title>
        <authorList>
            <consortium name="US DOE Joint Genome Institute (JGI-PGF)"/>
            <person name="Walter F."/>
            <person name="Albersmeier A."/>
            <person name="Kalinowski J."/>
            <person name="Ruckert C."/>
        </authorList>
    </citation>
    <scope>NUCLEOTIDE SEQUENCE</scope>
    <source>
        <strain evidence="3">KCTC 42651</strain>
    </source>
</reference>
<reference evidence="3" key="2">
    <citation type="submission" date="2020-09" db="EMBL/GenBank/DDBJ databases">
        <authorList>
            <person name="Sun Q."/>
            <person name="Kim S."/>
        </authorList>
    </citation>
    <scope>NUCLEOTIDE SEQUENCE</scope>
    <source>
        <strain evidence="3">KCTC 42651</strain>
    </source>
</reference>
<comment type="caution">
    <text evidence="3">The sequence shown here is derived from an EMBL/GenBank/DDBJ whole genome shotgun (WGS) entry which is preliminary data.</text>
</comment>
<dbReference type="CDD" id="cd07302">
    <property type="entry name" value="CHD"/>
    <property type="match status" value="1"/>
</dbReference>
<dbReference type="SUPFAM" id="SSF55961">
    <property type="entry name" value="Bet v1-like"/>
    <property type="match status" value="1"/>
</dbReference>
<dbReference type="PANTHER" id="PTHR43081:SF19">
    <property type="entry name" value="PH-SENSITIVE ADENYLATE CYCLASE RV1264"/>
    <property type="match status" value="1"/>
</dbReference>
<dbReference type="InterPro" id="IPR045983">
    <property type="entry name" value="GUC-dom-containing_N"/>
</dbReference>
<dbReference type="InterPro" id="IPR050697">
    <property type="entry name" value="Adenylyl/Guanylyl_Cyclase_3/4"/>
</dbReference>
<proteinExistence type="predicted"/>
<evidence type="ECO:0000259" key="2">
    <source>
        <dbReference type="PROSITE" id="PS50125"/>
    </source>
</evidence>